<name>A0A8J7ALN7_9CYAN</name>
<feature type="domain" description="DUF4114" evidence="1">
    <location>
        <begin position="4"/>
        <end position="36"/>
    </location>
</feature>
<proteinExistence type="predicted"/>
<sequence length="53" mass="5989">MTVYQSGEYLLLGFEDKAQDDKSDWDYNDVVFAVKGLMHRPFSLSKSVSGLIS</sequence>
<reference evidence="2" key="1">
    <citation type="submission" date="2020-10" db="EMBL/GenBank/DDBJ databases">
        <authorList>
            <person name="Castelo-Branco R."/>
            <person name="Eusebio N."/>
            <person name="Adriana R."/>
            <person name="Vieira A."/>
            <person name="Brugerolle De Fraissinette N."/>
            <person name="Rezende De Castro R."/>
            <person name="Schneider M.P."/>
            <person name="Vasconcelos V."/>
            <person name="Leao P.N."/>
        </authorList>
    </citation>
    <scope>NUCLEOTIDE SEQUENCE</scope>
    <source>
        <strain evidence="2">LEGE 07310</strain>
    </source>
</reference>
<protein>
    <submittedName>
        <fullName evidence="2">DUF4114 domain-containing protein</fullName>
    </submittedName>
</protein>
<dbReference type="AlphaFoldDB" id="A0A8J7ALN7"/>
<accession>A0A8J7ALN7</accession>
<evidence type="ECO:0000313" key="2">
    <source>
        <dbReference type="EMBL" id="MBE9077280.1"/>
    </source>
</evidence>
<comment type="caution">
    <text evidence="2">The sequence shown here is derived from an EMBL/GenBank/DDBJ whole genome shotgun (WGS) entry which is preliminary data.</text>
</comment>
<evidence type="ECO:0000259" key="1">
    <source>
        <dbReference type="Pfam" id="PF13448"/>
    </source>
</evidence>
<dbReference type="Pfam" id="PF13448">
    <property type="entry name" value="DUF4114"/>
    <property type="match status" value="1"/>
</dbReference>
<dbReference type="RefSeq" id="WP_193905948.1">
    <property type="nucleotide sequence ID" value="NZ_JADEXG010000014.1"/>
</dbReference>
<dbReference type="Proteomes" id="UP000636505">
    <property type="component" value="Unassembled WGS sequence"/>
</dbReference>
<dbReference type="InterPro" id="IPR025193">
    <property type="entry name" value="DUF4114"/>
</dbReference>
<organism evidence="2 3">
    <name type="scientific">Vasconcelosia minhoensis LEGE 07310</name>
    <dbReference type="NCBI Taxonomy" id="915328"/>
    <lineage>
        <taxon>Bacteria</taxon>
        <taxon>Bacillati</taxon>
        <taxon>Cyanobacteriota</taxon>
        <taxon>Cyanophyceae</taxon>
        <taxon>Nodosilineales</taxon>
        <taxon>Cymatolegaceae</taxon>
        <taxon>Vasconcelosia</taxon>
        <taxon>Vasconcelosia minhoensis</taxon>
    </lineage>
</organism>
<evidence type="ECO:0000313" key="3">
    <source>
        <dbReference type="Proteomes" id="UP000636505"/>
    </source>
</evidence>
<dbReference type="EMBL" id="JADEXG010000014">
    <property type="protein sequence ID" value="MBE9077280.1"/>
    <property type="molecule type" value="Genomic_DNA"/>
</dbReference>
<keyword evidence="3" id="KW-1185">Reference proteome</keyword>
<gene>
    <name evidence="2" type="ORF">IQ241_08220</name>
</gene>